<accession>A0A1W1BCJ7</accession>
<dbReference type="NCBIfam" id="TIGR00006">
    <property type="entry name" value="16S rRNA (cytosine(1402)-N(4))-methyltransferase RsmH"/>
    <property type="match status" value="1"/>
</dbReference>
<dbReference type="InterPro" id="IPR023397">
    <property type="entry name" value="SAM-dep_MeTrfase_MraW_recog"/>
</dbReference>
<keyword evidence="3 5" id="KW-0808">Transferase</keyword>
<dbReference type="GO" id="GO:0005737">
    <property type="term" value="C:cytoplasm"/>
    <property type="evidence" value="ECO:0007669"/>
    <property type="project" value="TreeGrafter"/>
</dbReference>
<dbReference type="AlphaFoldDB" id="A0A1W1BCJ7"/>
<dbReference type="Pfam" id="PF01795">
    <property type="entry name" value="Methyltransf_5"/>
    <property type="match status" value="1"/>
</dbReference>
<dbReference type="HAMAP" id="MF_01007">
    <property type="entry name" value="16SrRNA_methyltr_H"/>
    <property type="match status" value="1"/>
</dbReference>
<dbReference type="InterPro" id="IPR002903">
    <property type="entry name" value="RsmH"/>
</dbReference>
<evidence type="ECO:0000256" key="1">
    <source>
        <dbReference type="ARBA" id="ARBA00010396"/>
    </source>
</evidence>
<dbReference type="SUPFAM" id="SSF53335">
    <property type="entry name" value="S-adenosyl-L-methionine-dependent methyltransferases"/>
    <property type="match status" value="1"/>
</dbReference>
<gene>
    <name evidence="5" type="ORF">MNB_SM-7-295</name>
</gene>
<reference evidence="5" key="1">
    <citation type="submission" date="2016-10" db="EMBL/GenBank/DDBJ databases">
        <authorList>
            <person name="de Groot N.N."/>
        </authorList>
    </citation>
    <scope>NUCLEOTIDE SEQUENCE</scope>
</reference>
<keyword evidence="2 5" id="KW-0489">Methyltransferase</keyword>
<name>A0A1W1BCJ7_9ZZZZ</name>
<dbReference type="PANTHER" id="PTHR11265:SF0">
    <property type="entry name" value="12S RRNA N4-METHYLCYTIDINE METHYLTRANSFERASE"/>
    <property type="match status" value="1"/>
</dbReference>
<evidence type="ECO:0000256" key="3">
    <source>
        <dbReference type="ARBA" id="ARBA00022679"/>
    </source>
</evidence>
<dbReference type="Gene3D" id="3.40.50.150">
    <property type="entry name" value="Vaccinia Virus protein VP39"/>
    <property type="match status" value="1"/>
</dbReference>
<evidence type="ECO:0000256" key="4">
    <source>
        <dbReference type="ARBA" id="ARBA00022691"/>
    </source>
</evidence>
<dbReference type="GO" id="GO:0071424">
    <property type="term" value="F:rRNA (cytosine-N4-)-methyltransferase activity"/>
    <property type="evidence" value="ECO:0007669"/>
    <property type="project" value="TreeGrafter"/>
</dbReference>
<dbReference type="PIRSF" id="PIRSF004486">
    <property type="entry name" value="MraW"/>
    <property type="match status" value="1"/>
</dbReference>
<dbReference type="SUPFAM" id="SSF81799">
    <property type="entry name" value="Putative methyltransferase TM0872, insert domain"/>
    <property type="match status" value="1"/>
</dbReference>
<dbReference type="GO" id="GO:0070475">
    <property type="term" value="P:rRNA base methylation"/>
    <property type="evidence" value="ECO:0007669"/>
    <property type="project" value="TreeGrafter"/>
</dbReference>
<evidence type="ECO:0000313" key="5">
    <source>
        <dbReference type="EMBL" id="SFV51320.1"/>
    </source>
</evidence>
<proteinExistence type="inferred from homology"/>
<protein>
    <submittedName>
        <fullName evidence="5">rRNA small subunit methyltransferase H</fullName>
    </submittedName>
</protein>
<dbReference type="Gene3D" id="1.10.150.170">
    <property type="entry name" value="Putative methyltransferase TM0872, insert domain"/>
    <property type="match status" value="1"/>
</dbReference>
<sequence length="312" mass="35222">MKKGTSLSETIPHIPVLYHEVLKSFEDIDKGVFVDCTMGYGGHSSMLLEQNKNIKLIGIDQDQTAIDFSTKRLAKFGNRVEIRRGRFSEVLKKIIDEGIDVRGILADIGVSSLQLDDKERGFSYESENLDMRMDKTQMLTAADVVNSYSESELARILFEYGEIKNAKRVANFIVSRRPFSSAKELSEAVGHLMPKGKKIHPSTLLFQAIRIEVNDELGELKRLLDVIESSDLKKTRVGIISFHSLEDRIVKQRFASWAKSCICPSDAMRCTCGNDHAIGRVLTKKPLTASKRELEANPRSRSAKLRVFEIER</sequence>
<dbReference type="InterPro" id="IPR029063">
    <property type="entry name" value="SAM-dependent_MTases_sf"/>
</dbReference>
<comment type="similarity">
    <text evidence="1">Belongs to the methyltransferase superfamily. RsmH family.</text>
</comment>
<keyword evidence="4" id="KW-0949">S-adenosyl-L-methionine</keyword>
<organism evidence="5">
    <name type="scientific">hydrothermal vent metagenome</name>
    <dbReference type="NCBI Taxonomy" id="652676"/>
    <lineage>
        <taxon>unclassified sequences</taxon>
        <taxon>metagenomes</taxon>
        <taxon>ecological metagenomes</taxon>
    </lineage>
</organism>
<dbReference type="PANTHER" id="PTHR11265">
    <property type="entry name" value="S-ADENOSYL-METHYLTRANSFERASE MRAW"/>
    <property type="match status" value="1"/>
</dbReference>
<dbReference type="EMBL" id="FPHB01000015">
    <property type="protein sequence ID" value="SFV51320.1"/>
    <property type="molecule type" value="Genomic_DNA"/>
</dbReference>
<evidence type="ECO:0000256" key="2">
    <source>
        <dbReference type="ARBA" id="ARBA00022603"/>
    </source>
</evidence>